<proteinExistence type="predicted"/>
<keyword evidence="2" id="KW-1185">Reference proteome</keyword>
<gene>
    <name evidence="1" type="ORF">V2W30_35510</name>
</gene>
<keyword evidence="1" id="KW-0378">Hydrolase</keyword>
<organism evidence="1 2">
    <name type="scientific">Streptomyces citrinus</name>
    <dbReference type="NCBI Taxonomy" id="3118173"/>
    <lineage>
        <taxon>Bacteria</taxon>
        <taxon>Bacillati</taxon>
        <taxon>Actinomycetota</taxon>
        <taxon>Actinomycetes</taxon>
        <taxon>Kitasatosporales</taxon>
        <taxon>Streptomycetaceae</taxon>
        <taxon>Streptomyces</taxon>
    </lineage>
</organism>
<sequence>MRDIAGPLRTVGAVVLDTDGVITDSARLHAQAWKATFDAFLREQPPPSPKDRRPFDTEVDYPAYVDGKSRRDGAAAFLASRGVHADAGTVEAVAVAKDRLYTERLRHGPAVPAYPGTVDLLRALLGGGVLLAAVSASLHARELLARTQVMSLFDAVVDGVDSARLGLAGKPAPDLFLEGARRLGVAPARTAIVEDAVAGVEAGRRGGFGLVVGVDRTPGRTRTAELLRHGADLVVADLGELLVKGAVS</sequence>
<accession>A0ACD5AM53</accession>
<reference evidence="1" key="1">
    <citation type="journal article" date="2025" name="Int. J. Syst. Evol. Microbiol.">
        <title>Streptomyces citrinus sp. nov., with yellow diffusible pigment.</title>
        <authorList>
            <person name="He Y."/>
            <person name="Yang E."/>
            <person name="Xu J."/>
            <person name="Sun Y."/>
            <person name="Sun L."/>
        </authorList>
    </citation>
    <scope>NUCLEOTIDE SEQUENCE</scope>
    <source>
        <strain evidence="1">Q6</strain>
    </source>
</reference>
<dbReference type="Proteomes" id="UP001432251">
    <property type="component" value="Chromosome"/>
</dbReference>
<evidence type="ECO:0000313" key="1">
    <source>
        <dbReference type="EMBL" id="WWQ68115.1"/>
    </source>
</evidence>
<protein>
    <submittedName>
        <fullName evidence="1">HAD-IA family hydrolase</fullName>
    </submittedName>
</protein>
<name>A0ACD5AM53_9ACTN</name>
<dbReference type="EMBL" id="CP146022">
    <property type="protein sequence ID" value="WWQ68115.1"/>
    <property type="molecule type" value="Genomic_DNA"/>
</dbReference>
<evidence type="ECO:0000313" key="2">
    <source>
        <dbReference type="Proteomes" id="UP001432251"/>
    </source>
</evidence>